<keyword evidence="5 6" id="KW-0472">Membrane</keyword>
<keyword evidence="3 6" id="KW-0812">Transmembrane</keyword>
<sequence length="303" mass="33817">MKFWRNNAFILISYVLLMGIGFPIMRFFSLHFDTLNNNALRFSAGGMILMCFALFAYPYATKAFIRDRRAMFFVIIIALLMSANMFFFIKGLEYTSALSASIFALLAIPLAIITASCFFHDESALLKQPRFWWGSVLILSGACLFILSSATYHHNGQILGYLYLLLAISIQAIQNLVVKNIAHQHNVIIVSAFVALLTGSFYLIFSALTGNFMLLQHFSVGLIVGLLLAGIYGMLTGMLMAFYIVKTQGIIRFNLIQLLIPFSTAIMAYFSLNEQVSLNQSLGGMVLILGCLLAFNSNNKNHQ</sequence>
<dbReference type="PANTHER" id="PTHR32322:SF18">
    <property type="entry name" value="S-ADENOSYLMETHIONINE_S-ADENOSYLHOMOCYSTEINE TRANSPORTER"/>
    <property type="match status" value="1"/>
</dbReference>
<protein>
    <recommendedName>
        <fullName evidence="7">EamA domain-containing protein</fullName>
    </recommendedName>
</protein>
<name>A0A9X4PCL8_9PAST</name>
<feature type="domain" description="EamA" evidence="7">
    <location>
        <begin position="9"/>
        <end position="146"/>
    </location>
</feature>
<feature type="transmembrane region" description="Helical" evidence="6">
    <location>
        <begin position="40"/>
        <end position="60"/>
    </location>
</feature>
<keyword evidence="9" id="KW-1185">Reference proteome</keyword>
<feature type="transmembrane region" description="Helical" evidence="6">
    <location>
        <begin position="131"/>
        <end position="152"/>
    </location>
</feature>
<evidence type="ECO:0000256" key="3">
    <source>
        <dbReference type="ARBA" id="ARBA00022692"/>
    </source>
</evidence>
<dbReference type="InterPro" id="IPR037185">
    <property type="entry name" value="EmrE-like"/>
</dbReference>
<keyword evidence="4 6" id="KW-1133">Transmembrane helix</keyword>
<dbReference type="GO" id="GO:0005886">
    <property type="term" value="C:plasma membrane"/>
    <property type="evidence" value="ECO:0007669"/>
    <property type="project" value="UniProtKB-SubCell"/>
</dbReference>
<dbReference type="InterPro" id="IPR000620">
    <property type="entry name" value="EamA_dom"/>
</dbReference>
<accession>A0A9X4PCL8</accession>
<feature type="transmembrane region" description="Helical" evidence="6">
    <location>
        <begin position="72"/>
        <end position="92"/>
    </location>
</feature>
<dbReference type="EMBL" id="LWID01000001">
    <property type="protein sequence ID" value="MDG6895807.1"/>
    <property type="molecule type" value="Genomic_DNA"/>
</dbReference>
<feature type="transmembrane region" description="Helical" evidence="6">
    <location>
        <begin position="7"/>
        <end position="28"/>
    </location>
</feature>
<comment type="subcellular location">
    <subcellularLocation>
        <location evidence="1">Cell membrane</location>
        <topology evidence="1">Multi-pass membrane protein</topology>
    </subcellularLocation>
</comment>
<feature type="domain" description="EamA" evidence="7">
    <location>
        <begin position="159"/>
        <end position="294"/>
    </location>
</feature>
<dbReference type="InterPro" id="IPR050638">
    <property type="entry name" value="AA-Vitamin_Transporters"/>
</dbReference>
<dbReference type="Proteomes" id="UP001155500">
    <property type="component" value="Unassembled WGS sequence"/>
</dbReference>
<evidence type="ECO:0000256" key="4">
    <source>
        <dbReference type="ARBA" id="ARBA00022989"/>
    </source>
</evidence>
<feature type="transmembrane region" description="Helical" evidence="6">
    <location>
        <begin position="255"/>
        <end position="272"/>
    </location>
</feature>
<dbReference type="PANTHER" id="PTHR32322">
    <property type="entry name" value="INNER MEMBRANE TRANSPORTER"/>
    <property type="match status" value="1"/>
</dbReference>
<evidence type="ECO:0000256" key="5">
    <source>
        <dbReference type="ARBA" id="ARBA00023136"/>
    </source>
</evidence>
<feature type="transmembrane region" description="Helical" evidence="6">
    <location>
        <begin position="187"/>
        <end position="208"/>
    </location>
</feature>
<evidence type="ECO:0000256" key="2">
    <source>
        <dbReference type="ARBA" id="ARBA00022475"/>
    </source>
</evidence>
<evidence type="ECO:0000256" key="6">
    <source>
        <dbReference type="SAM" id="Phobius"/>
    </source>
</evidence>
<evidence type="ECO:0000313" key="8">
    <source>
        <dbReference type="EMBL" id="MDG6895807.1"/>
    </source>
</evidence>
<dbReference type="AlphaFoldDB" id="A0A9X4PCL8"/>
<feature type="transmembrane region" description="Helical" evidence="6">
    <location>
        <begin position="278"/>
        <end position="295"/>
    </location>
</feature>
<feature type="transmembrane region" description="Helical" evidence="6">
    <location>
        <begin position="220"/>
        <end position="243"/>
    </location>
</feature>
<evidence type="ECO:0000256" key="1">
    <source>
        <dbReference type="ARBA" id="ARBA00004651"/>
    </source>
</evidence>
<dbReference type="Pfam" id="PF00892">
    <property type="entry name" value="EamA"/>
    <property type="match status" value="2"/>
</dbReference>
<dbReference type="RefSeq" id="WP_279573177.1">
    <property type="nucleotide sequence ID" value="NZ_LWID01000001.1"/>
</dbReference>
<keyword evidence="2" id="KW-1003">Cell membrane</keyword>
<feature type="transmembrane region" description="Helical" evidence="6">
    <location>
        <begin position="98"/>
        <end position="119"/>
    </location>
</feature>
<comment type="caution">
    <text evidence="8">The sequence shown here is derived from an EMBL/GenBank/DDBJ whole genome shotgun (WGS) entry which is preliminary data.</text>
</comment>
<gene>
    <name evidence="8" type="ORF">A6A20_09265</name>
</gene>
<evidence type="ECO:0000259" key="7">
    <source>
        <dbReference type="Pfam" id="PF00892"/>
    </source>
</evidence>
<dbReference type="SUPFAM" id="SSF103481">
    <property type="entry name" value="Multidrug resistance efflux transporter EmrE"/>
    <property type="match status" value="2"/>
</dbReference>
<evidence type="ECO:0000313" key="9">
    <source>
        <dbReference type="Proteomes" id="UP001155500"/>
    </source>
</evidence>
<proteinExistence type="predicted"/>
<reference evidence="8" key="1">
    <citation type="submission" date="2016-03" db="EMBL/GenBank/DDBJ databases">
        <title>Co-evolution between Pasteurellaceae and their hosts.</title>
        <authorList>
            <person name="Hansen M.J."/>
            <person name="Bojesen A.M."/>
            <person name="Planet P."/>
        </authorList>
    </citation>
    <scope>NUCLEOTIDE SEQUENCE</scope>
    <source>
        <strain evidence="8">146/S8/89</strain>
    </source>
</reference>
<organism evidence="8 9">
    <name type="scientific">Volucribacter amazonae</name>
    <dbReference type="NCBI Taxonomy" id="256731"/>
    <lineage>
        <taxon>Bacteria</taxon>
        <taxon>Pseudomonadati</taxon>
        <taxon>Pseudomonadota</taxon>
        <taxon>Gammaproteobacteria</taxon>
        <taxon>Pasteurellales</taxon>
        <taxon>Pasteurellaceae</taxon>
        <taxon>Volucribacter</taxon>
    </lineage>
</organism>
<feature type="transmembrane region" description="Helical" evidence="6">
    <location>
        <begin position="158"/>
        <end position="178"/>
    </location>
</feature>